<feature type="domain" description="Photosynthesis system II assembly factor Ycf48/Hcf136-like" evidence="4">
    <location>
        <begin position="81"/>
        <end position="251"/>
    </location>
</feature>
<dbReference type="InterPro" id="IPR028203">
    <property type="entry name" value="PSII_CF48-like_dom"/>
</dbReference>
<dbReference type="Pfam" id="PF14870">
    <property type="entry name" value="PSII_BNR"/>
    <property type="match status" value="1"/>
</dbReference>
<keyword evidence="3" id="KW-0472">Membrane</keyword>
<evidence type="ECO:0000313" key="5">
    <source>
        <dbReference type="EMBL" id="TDU31153.1"/>
    </source>
</evidence>
<dbReference type="PANTHER" id="PTHR47199">
    <property type="entry name" value="PHOTOSYSTEM II STABILITY/ASSEMBLY FACTOR HCF136, CHLOROPLASTIC"/>
    <property type="match status" value="1"/>
</dbReference>
<dbReference type="GO" id="GO:0015979">
    <property type="term" value="P:photosynthesis"/>
    <property type="evidence" value="ECO:0007669"/>
    <property type="project" value="UniProtKB-KW"/>
</dbReference>
<reference evidence="5 6" key="1">
    <citation type="submission" date="2019-03" db="EMBL/GenBank/DDBJ databases">
        <title>Genomic Encyclopedia of Type Strains, Phase IV (KMG-IV): sequencing the most valuable type-strain genomes for metagenomic binning, comparative biology and taxonomic classification.</title>
        <authorList>
            <person name="Goeker M."/>
        </authorList>
    </citation>
    <scope>NUCLEOTIDE SEQUENCE [LARGE SCALE GENOMIC DNA]</scope>
    <source>
        <strain evidence="5 6">DSM 26377</strain>
    </source>
</reference>
<evidence type="ECO:0000256" key="3">
    <source>
        <dbReference type="SAM" id="Phobius"/>
    </source>
</evidence>
<dbReference type="Gene3D" id="2.130.10.10">
    <property type="entry name" value="YVTN repeat-like/Quinoprotein amine dehydrogenase"/>
    <property type="match status" value="2"/>
</dbReference>
<protein>
    <submittedName>
        <fullName evidence="5">Photosystem II stability/assembly factor-like uncharacterized protein</fullName>
    </submittedName>
</protein>
<dbReference type="Proteomes" id="UP000295341">
    <property type="component" value="Unassembled WGS sequence"/>
</dbReference>
<dbReference type="CDD" id="cd15482">
    <property type="entry name" value="Sialidase_non-viral"/>
    <property type="match status" value="1"/>
</dbReference>
<dbReference type="SUPFAM" id="SSF110296">
    <property type="entry name" value="Oligoxyloglucan reducing end-specific cellobiohydrolase"/>
    <property type="match status" value="1"/>
</dbReference>
<dbReference type="PANTHER" id="PTHR47199:SF2">
    <property type="entry name" value="PHOTOSYSTEM II STABILITY_ASSEMBLY FACTOR HCF136, CHLOROPLASTIC"/>
    <property type="match status" value="1"/>
</dbReference>
<organism evidence="5 6">
    <name type="scientific">Panacagrimonas perspica</name>
    <dbReference type="NCBI Taxonomy" id="381431"/>
    <lineage>
        <taxon>Bacteria</taxon>
        <taxon>Pseudomonadati</taxon>
        <taxon>Pseudomonadota</taxon>
        <taxon>Gammaproteobacteria</taxon>
        <taxon>Nevskiales</taxon>
        <taxon>Nevskiaceae</taxon>
        <taxon>Panacagrimonas</taxon>
    </lineage>
</organism>
<sequence>MTQRGALSSCRKHRGFIAGWPAYGVALIVAASAVYSFAPRTYPPAPATVVHANDLLVTQIAHHGSRWLSAGEQGHILVAQSEQGPWHDAKVEPQRGSNFNDVLFVSDTVALAVGHESWIVRSEDGGETWKEVMFDAERSEPLLALAGPYDGTLFAIGGFGQYLTSTDEGKTWQRATHEALGDRHLNDMTRLGDGNLLIAGERGLLALSCDNGATWTALPEIYAGSFFGALALKDNGLLVYGMRGNAFVTHDRHTWVQAAVPGKISLFGGTVDDDGSIVLVGENETVLRSTDGGKTFAIALAGERNRLIAVLPAEGDGWLVAGESGVGLRKPGGKS</sequence>
<name>A0A4R7PAR4_9GAMM</name>
<proteinExistence type="predicted"/>
<keyword evidence="1" id="KW-0602">Photosynthesis</keyword>
<evidence type="ECO:0000256" key="1">
    <source>
        <dbReference type="ARBA" id="ARBA00022531"/>
    </source>
</evidence>
<dbReference type="RefSeq" id="WP_133879764.1">
    <property type="nucleotide sequence ID" value="NZ_MWIN01000022.1"/>
</dbReference>
<keyword evidence="3" id="KW-1133">Transmembrane helix</keyword>
<dbReference type="OrthoDB" id="9813892at2"/>
<evidence type="ECO:0000256" key="2">
    <source>
        <dbReference type="ARBA" id="ARBA00023276"/>
    </source>
</evidence>
<keyword evidence="3" id="KW-0812">Transmembrane</keyword>
<gene>
    <name evidence="5" type="ORF">DFR24_0512</name>
</gene>
<keyword evidence="2" id="KW-0604">Photosystem II</keyword>
<dbReference type="EMBL" id="SOBT01000008">
    <property type="protein sequence ID" value="TDU31153.1"/>
    <property type="molecule type" value="Genomic_DNA"/>
</dbReference>
<feature type="transmembrane region" description="Helical" evidence="3">
    <location>
        <begin position="20"/>
        <end position="38"/>
    </location>
</feature>
<dbReference type="InterPro" id="IPR015943">
    <property type="entry name" value="WD40/YVTN_repeat-like_dom_sf"/>
</dbReference>
<dbReference type="GO" id="GO:0009523">
    <property type="term" value="C:photosystem II"/>
    <property type="evidence" value="ECO:0007669"/>
    <property type="project" value="UniProtKB-KW"/>
</dbReference>
<keyword evidence="6" id="KW-1185">Reference proteome</keyword>
<comment type="caution">
    <text evidence="5">The sequence shown here is derived from an EMBL/GenBank/DDBJ whole genome shotgun (WGS) entry which is preliminary data.</text>
</comment>
<dbReference type="AlphaFoldDB" id="A0A4R7PAR4"/>
<accession>A0A4R7PAR4</accession>
<evidence type="ECO:0000313" key="6">
    <source>
        <dbReference type="Proteomes" id="UP000295341"/>
    </source>
</evidence>
<evidence type="ECO:0000259" key="4">
    <source>
        <dbReference type="Pfam" id="PF14870"/>
    </source>
</evidence>